<feature type="compositionally biased region" description="Basic and acidic residues" evidence="12">
    <location>
        <begin position="130"/>
        <end position="143"/>
    </location>
</feature>
<sequence length="241" mass="27237">MLGDVVLQYPQHRMMEALTFRGPIQRVPQLESARCGRSGSPPARPAAGCPSPPERSQKSDLLQSQPELQLNPERSSGWNWKRVFHIRALQGDGRRRLPEKSPEDRKDDVERISDDATQLQESGSVNRATGRTDKKTAELREQKHPKGNLNHELSKLFNELWDADVNRMSPGKDYRIALQGKAGFVPAGSHQARDSARLPLFKFVNEEKLKSIKTFAAFISLLDNYEMSTGVCRSCDLRRNC</sequence>
<keyword evidence="9 11" id="KW-0464">Manganese</keyword>
<keyword evidence="4 11" id="KW-0540">Nuclease</keyword>
<feature type="compositionally biased region" description="Polar residues" evidence="12">
    <location>
        <begin position="59"/>
        <end position="73"/>
    </location>
</feature>
<evidence type="ECO:0000256" key="3">
    <source>
        <dbReference type="ARBA" id="ARBA00011245"/>
    </source>
</evidence>
<keyword evidence="10" id="KW-0456">Lyase</keyword>
<evidence type="ECO:0000256" key="6">
    <source>
        <dbReference type="ARBA" id="ARBA00022759"/>
    </source>
</evidence>
<comment type="similarity">
    <text evidence="2 11">Belongs to the ENDOU family.</text>
</comment>
<evidence type="ECO:0000256" key="2">
    <source>
        <dbReference type="ARBA" id="ARBA00010168"/>
    </source>
</evidence>
<evidence type="ECO:0000313" key="15">
    <source>
        <dbReference type="Proteomes" id="UP001176940"/>
    </source>
</evidence>
<dbReference type="SUPFAM" id="SSF142877">
    <property type="entry name" value="EndoU-like"/>
    <property type="match status" value="1"/>
</dbReference>
<dbReference type="PANTHER" id="PTHR12439:SF11">
    <property type="entry name" value="URIDYLATE-SPECIFIC ENDORIBONUCLEASE"/>
    <property type="match status" value="1"/>
</dbReference>
<dbReference type="EMBL" id="CAUEEQ010036360">
    <property type="protein sequence ID" value="CAJ0953219.1"/>
    <property type="molecule type" value="Genomic_DNA"/>
</dbReference>
<evidence type="ECO:0000313" key="14">
    <source>
        <dbReference type="EMBL" id="CAJ0953219.1"/>
    </source>
</evidence>
<name>A0ABN9LYI4_9NEOB</name>
<dbReference type="EC" id="4.6.1.-" evidence="11"/>
<feature type="domain" description="EndoU" evidence="13">
    <location>
        <begin position="149"/>
        <end position="241"/>
    </location>
</feature>
<dbReference type="Proteomes" id="UP001176940">
    <property type="component" value="Unassembled WGS sequence"/>
</dbReference>
<accession>A0ABN9LYI4</accession>
<organism evidence="14 15">
    <name type="scientific">Ranitomeya imitator</name>
    <name type="common">mimic poison frog</name>
    <dbReference type="NCBI Taxonomy" id="111125"/>
    <lineage>
        <taxon>Eukaryota</taxon>
        <taxon>Metazoa</taxon>
        <taxon>Chordata</taxon>
        <taxon>Craniata</taxon>
        <taxon>Vertebrata</taxon>
        <taxon>Euteleostomi</taxon>
        <taxon>Amphibia</taxon>
        <taxon>Batrachia</taxon>
        <taxon>Anura</taxon>
        <taxon>Neobatrachia</taxon>
        <taxon>Hyloidea</taxon>
        <taxon>Dendrobatidae</taxon>
        <taxon>Dendrobatinae</taxon>
        <taxon>Ranitomeya</taxon>
    </lineage>
</organism>
<feature type="region of interest" description="Disordered" evidence="12">
    <location>
        <begin position="31"/>
        <end position="73"/>
    </location>
</feature>
<dbReference type="PANTHER" id="PTHR12439">
    <property type="entry name" value="PLACENTAL PROTEIN 11-RELATED"/>
    <property type="match status" value="1"/>
</dbReference>
<evidence type="ECO:0000256" key="12">
    <source>
        <dbReference type="SAM" id="MobiDB-lite"/>
    </source>
</evidence>
<comment type="caution">
    <text evidence="14">The sequence shown here is derived from an EMBL/GenBank/DDBJ whole genome shotgun (WGS) entry which is preliminary data.</text>
</comment>
<evidence type="ECO:0000256" key="7">
    <source>
        <dbReference type="ARBA" id="ARBA00022801"/>
    </source>
</evidence>
<dbReference type="InterPro" id="IPR039787">
    <property type="entry name" value="ENDOU"/>
</dbReference>
<dbReference type="InterPro" id="IPR018998">
    <property type="entry name" value="EndoU_C"/>
</dbReference>
<evidence type="ECO:0000256" key="4">
    <source>
        <dbReference type="ARBA" id="ARBA00022722"/>
    </source>
</evidence>
<dbReference type="Pfam" id="PF09412">
    <property type="entry name" value="XendoU"/>
    <property type="match status" value="1"/>
</dbReference>
<evidence type="ECO:0000256" key="11">
    <source>
        <dbReference type="RuleBase" id="RU367085"/>
    </source>
</evidence>
<dbReference type="PROSITE" id="PS51959">
    <property type="entry name" value="ENDOU"/>
    <property type="match status" value="1"/>
</dbReference>
<evidence type="ECO:0000256" key="5">
    <source>
        <dbReference type="ARBA" id="ARBA00022723"/>
    </source>
</evidence>
<gene>
    <name evidence="14" type="ORF">RIMI_LOCUS14232731</name>
</gene>
<evidence type="ECO:0000256" key="9">
    <source>
        <dbReference type="ARBA" id="ARBA00023211"/>
    </source>
</evidence>
<evidence type="ECO:0000256" key="10">
    <source>
        <dbReference type="ARBA" id="ARBA00023239"/>
    </source>
</evidence>
<evidence type="ECO:0000256" key="8">
    <source>
        <dbReference type="ARBA" id="ARBA00022884"/>
    </source>
</evidence>
<proteinExistence type="inferred from homology"/>
<dbReference type="InterPro" id="IPR037227">
    <property type="entry name" value="EndoU-like"/>
</dbReference>
<keyword evidence="8 11" id="KW-0694">RNA-binding</keyword>
<feature type="compositionally biased region" description="Basic and acidic residues" evidence="12">
    <location>
        <begin position="93"/>
        <end position="114"/>
    </location>
</feature>
<keyword evidence="15" id="KW-1185">Reference proteome</keyword>
<evidence type="ECO:0000256" key="1">
    <source>
        <dbReference type="ARBA" id="ARBA00001936"/>
    </source>
</evidence>
<evidence type="ECO:0000259" key="13">
    <source>
        <dbReference type="PROSITE" id="PS51959"/>
    </source>
</evidence>
<comment type="subunit">
    <text evidence="3 11">Monomer.</text>
</comment>
<protein>
    <recommendedName>
        <fullName evidence="11">Protein endoU</fullName>
        <ecNumber evidence="11">4.6.1.-</ecNumber>
    </recommendedName>
</protein>
<keyword evidence="7 11" id="KW-0378">Hydrolase</keyword>
<comment type="cofactor">
    <cofactor evidence="1 11">
        <name>Mn(2+)</name>
        <dbReference type="ChEBI" id="CHEBI:29035"/>
    </cofactor>
</comment>
<keyword evidence="6 11" id="KW-0255">Endonuclease</keyword>
<feature type="region of interest" description="Disordered" evidence="12">
    <location>
        <begin position="93"/>
        <end position="143"/>
    </location>
</feature>
<keyword evidence="5 11" id="KW-0479">Metal-binding</keyword>
<feature type="compositionally biased region" description="Polar residues" evidence="12">
    <location>
        <begin position="115"/>
        <end position="129"/>
    </location>
</feature>
<reference evidence="14" key="1">
    <citation type="submission" date="2023-07" db="EMBL/GenBank/DDBJ databases">
        <authorList>
            <person name="Stuckert A."/>
        </authorList>
    </citation>
    <scope>NUCLEOTIDE SEQUENCE</scope>
</reference>